<organism evidence="14 15">
    <name type="scientific">Entamoeba histolytica</name>
    <dbReference type="NCBI Taxonomy" id="5759"/>
    <lineage>
        <taxon>Eukaryota</taxon>
        <taxon>Amoebozoa</taxon>
        <taxon>Evosea</taxon>
        <taxon>Archamoebae</taxon>
        <taxon>Mastigamoebida</taxon>
        <taxon>Entamoebidae</taxon>
        <taxon>Entamoeba</taxon>
    </lineage>
</organism>
<dbReference type="PANTHER" id="PTHR15627:SF8">
    <property type="entry name" value="TRNA-URIDINE AMINOCARBOXYPROPYLTRANSFERASE 1"/>
    <property type="match status" value="1"/>
</dbReference>
<comment type="caution">
    <text evidence="14">The sequence shown here is derived from an EMBL/GenBank/DDBJ whole genome shotgun (WGS) entry which is preliminary data.</text>
</comment>
<feature type="domain" description="DTW" evidence="13">
    <location>
        <begin position="35"/>
        <end position="215"/>
    </location>
</feature>
<dbReference type="InterPro" id="IPR005636">
    <property type="entry name" value="DTW"/>
</dbReference>
<comment type="function">
    <text evidence="7">Catalyzes the formation of 3-(3-amino-3-carboxypropyl)uridine (acp3U) at position 20 in the D-loop of several cytoplasmic tRNAs (acp3U(20)).</text>
</comment>
<evidence type="ECO:0000256" key="12">
    <source>
        <dbReference type="SAM" id="MobiDB-lite"/>
    </source>
</evidence>
<dbReference type="EMBL" id="BDEQ01000001">
    <property type="protein sequence ID" value="GAT97503.1"/>
    <property type="molecule type" value="Genomic_DNA"/>
</dbReference>
<dbReference type="VEuPathDB" id="AmoebaDB:EHI7A_086890"/>
<dbReference type="GO" id="GO:0016432">
    <property type="term" value="F:tRNA-uridine aminocarboxypropyltransferase activity"/>
    <property type="evidence" value="ECO:0007669"/>
    <property type="project" value="UniProtKB-EC"/>
</dbReference>
<dbReference type="OMA" id="VNAWGLN"/>
<evidence type="ECO:0000256" key="1">
    <source>
        <dbReference type="ARBA" id="ARBA00004123"/>
    </source>
</evidence>
<comment type="catalytic activity">
    <reaction evidence="11">
        <text>a uridine in tRNA + S-adenosyl-L-methionine = a 3-[(3S)-3-amino-3-carboxypropyl]uridine in tRNA + S-methyl-5'-thioadenosine + H(+)</text>
        <dbReference type="Rhea" id="RHEA:62432"/>
        <dbReference type="Rhea" id="RHEA-COMP:13339"/>
        <dbReference type="Rhea" id="RHEA-COMP:16092"/>
        <dbReference type="ChEBI" id="CHEBI:15378"/>
        <dbReference type="ChEBI" id="CHEBI:17509"/>
        <dbReference type="ChEBI" id="CHEBI:59789"/>
        <dbReference type="ChEBI" id="CHEBI:65315"/>
        <dbReference type="ChEBI" id="CHEBI:82930"/>
        <dbReference type="EC" id="2.5.1.25"/>
    </reaction>
</comment>
<keyword evidence="5" id="KW-0819">tRNA processing</keyword>
<evidence type="ECO:0000256" key="9">
    <source>
        <dbReference type="ARBA" id="ARBA00039242"/>
    </source>
</evidence>
<evidence type="ECO:0000256" key="5">
    <source>
        <dbReference type="ARBA" id="ARBA00022694"/>
    </source>
</evidence>
<evidence type="ECO:0000313" key="14">
    <source>
        <dbReference type="EMBL" id="GAT97503.1"/>
    </source>
</evidence>
<sequence length="263" mass="31279">MAAEFFNKLKLSSKEPLEKADKGGRVTCPLCHKKMKYYCYYCRRGLIPELPQVNLPIKLDIIHHPTEKVAKSTALTACIVAKDDTRWIEFPNEIPQYDPNETILLFPSPDAKRLSDFDDLKKYKRMVCIESVWYKANAVLNHPNIKNLPKAIICAEETLFWRYQNISNTNLSTIEAIYYFYRDYYTCMNGKYNGECDDLLYFFTHIYHRVQDFYNEHPDKTFIHKDGYIQYKTPELEKQKEEEYKKREEMIESKKQSKAQKNN</sequence>
<evidence type="ECO:0000256" key="6">
    <source>
        <dbReference type="ARBA" id="ARBA00023242"/>
    </source>
</evidence>
<dbReference type="PANTHER" id="PTHR15627">
    <property type="entry name" value="NATURAL KILLER CELL-SPECIFIC ANTIGEN KLIP1"/>
    <property type="match status" value="1"/>
</dbReference>
<dbReference type="Pfam" id="PF03942">
    <property type="entry name" value="DTW"/>
    <property type="match status" value="1"/>
</dbReference>
<keyword evidence="6" id="KW-0539">Nucleus</keyword>
<evidence type="ECO:0000256" key="3">
    <source>
        <dbReference type="ARBA" id="ARBA00022679"/>
    </source>
</evidence>
<gene>
    <name evidence="14" type="ORF">CL6EHI_023900</name>
</gene>
<dbReference type="VEuPathDB" id="AmoebaDB:EHI5A_132900"/>
<evidence type="ECO:0000256" key="2">
    <source>
        <dbReference type="ARBA" id="ARBA00012386"/>
    </source>
</evidence>
<dbReference type="VEuPathDB" id="AmoebaDB:KM1_158230"/>
<accession>A0A5K1VMD9</accession>
<keyword evidence="3" id="KW-0808">Transferase</keyword>
<dbReference type="EC" id="2.5.1.25" evidence="2"/>
<dbReference type="Proteomes" id="UP000078387">
    <property type="component" value="Unassembled WGS sequence"/>
</dbReference>
<comment type="similarity">
    <text evidence="8">Belongs to the TDD superfamily. DTWD1 family.</text>
</comment>
<evidence type="ECO:0000256" key="11">
    <source>
        <dbReference type="ARBA" id="ARBA00048718"/>
    </source>
</evidence>
<dbReference type="InterPro" id="IPR051521">
    <property type="entry name" value="tRNA_Mod/Golgi_Maint"/>
</dbReference>
<dbReference type="GO" id="GO:0008033">
    <property type="term" value="P:tRNA processing"/>
    <property type="evidence" value="ECO:0007669"/>
    <property type="project" value="UniProtKB-KW"/>
</dbReference>
<comment type="subcellular location">
    <subcellularLocation>
        <location evidence="1">Nucleus</location>
    </subcellularLocation>
</comment>
<evidence type="ECO:0000259" key="13">
    <source>
        <dbReference type="SMART" id="SM01144"/>
    </source>
</evidence>
<evidence type="ECO:0000313" key="15">
    <source>
        <dbReference type="Proteomes" id="UP000078387"/>
    </source>
</evidence>
<dbReference type="GO" id="GO:0005634">
    <property type="term" value="C:nucleus"/>
    <property type="evidence" value="ECO:0007669"/>
    <property type="project" value="UniProtKB-SubCell"/>
</dbReference>
<dbReference type="VEuPathDB" id="AmoebaDB:EHI8A_097720"/>
<keyword evidence="4" id="KW-0949">S-adenosyl-L-methionine</keyword>
<evidence type="ECO:0000256" key="10">
    <source>
        <dbReference type="ARBA" id="ARBA00042508"/>
    </source>
</evidence>
<proteinExistence type="inferred from homology"/>
<evidence type="ECO:0000256" key="4">
    <source>
        <dbReference type="ARBA" id="ARBA00022691"/>
    </source>
</evidence>
<dbReference type="VEuPathDB" id="AmoebaDB:EHI_023900"/>
<evidence type="ECO:0000256" key="8">
    <source>
        <dbReference type="ARBA" id="ARBA00038290"/>
    </source>
</evidence>
<evidence type="ECO:0000256" key="7">
    <source>
        <dbReference type="ARBA" id="ARBA00037050"/>
    </source>
</evidence>
<dbReference type="AlphaFoldDB" id="A0A5K1VMD9"/>
<protein>
    <recommendedName>
        <fullName evidence="9">tRNA-uridine aminocarboxypropyltransferase 1</fullName>
        <ecNumber evidence="2">2.5.1.25</ecNumber>
    </recommendedName>
    <alternativeName>
        <fullName evidence="10">DTW domain-containing protein 1</fullName>
    </alternativeName>
</protein>
<dbReference type="SMART" id="SM01144">
    <property type="entry name" value="DTW"/>
    <property type="match status" value="1"/>
</dbReference>
<name>A0A5K1VMD9_ENTHI</name>
<feature type="compositionally biased region" description="Basic and acidic residues" evidence="12">
    <location>
        <begin position="240"/>
        <end position="255"/>
    </location>
</feature>
<feature type="region of interest" description="Disordered" evidence="12">
    <location>
        <begin position="240"/>
        <end position="263"/>
    </location>
</feature>
<reference evidence="14 15" key="1">
    <citation type="submission" date="2016-05" db="EMBL/GenBank/DDBJ databases">
        <title>First whole genome sequencing of Entamoeba histolytica HM1:IMSS-clone-6.</title>
        <authorList>
            <person name="Mukherjee Avik.K."/>
            <person name="Izumyama S."/>
            <person name="Nakada-Tsukui K."/>
            <person name="Nozaki T."/>
        </authorList>
    </citation>
    <scope>NUCLEOTIDE SEQUENCE [LARGE SCALE GENOMIC DNA]</scope>
    <source>
        <strain evidence="14 15">HM1:IMSS clone 6</strain>
    </source>
</reference>